<dbReference type="EMBL" id="FOCC01000011">
    <property type="protein sequence ID" value="SEM87376.1"/>
    <property type="molecule type" value="Genomic_DNA"/>
</dbReference>
<dbReference type="InterPro" id="IPR025874">
    <property type="entry name" value="DZR"/>
</dbReference>
<reference evidence="3 4" key="1">
    <citation type="submission" date="2016-10" db="EMBL/GenBank/DDBJ databases">
        <authorList>
            <person name="Varghese N."/>
            <person name="Submissions S."/>
        </authorList>
    </citation>
    <scope>NUCLEOTIDE SEQUENCE [LARGE SCALE GENOMIC DNA]</scope>
    <source>
        <strain evidence="3 4">WC1T17</strain>
    </source>
</reference>
<name>A0ABY1ACY6_9LACO</name>
<organism evidence="3 4">
    <name type="scientific">Ligilactobacillus ruminis</name>
    <dbReference type="NCBI Taxonomy" id="1623"/>
    <lineage>
        <taxon>Bacteria</taxon>
        <taxon>Bacillati</taxon>
        <taxon>Bacillota</taxon>
        <taxon>Bacilli</taxon>
        <taxon>Lactobacillales</taxon>
        <taxon>Lactobacillaceae</taxon>
        <taxon>Ligilactobacillus</taxon>
    </lineage>
</organism>
<evidence type="ECO:0000259" key="2">
    <source>
        <dbReference type="Pfam" id="PF12773"/>
    </source>
</evidence>
<gene>
    <name evidence="3" type="ORF">SAMN05216431_11149</name>
</gene>
<feature type="transmembrane region" description="Helical" evidence="1">
    <location>
        <begin position="193"/>
        <end position="217"/>
    </location>
</feature>
<keyword evidence="1" id="KW-1133">Transmembrane helix</keyword>
<feature type="transmembrane region" description="Helical" evidence="1">
    <location>
        <begin position="229"/>
        <end position="249"/>
    </location>
</feature>
<dbReference type="Pfam" id="PF05656">
    <property type="entry name" value="DUF805"/>
    <property type="match status" value="1"/>
</dbReference>
<accession>A0ABY1ACY6</accession>
<comment type="caution">
    <text evidence="3">The sequence shown here is derived from an EMBL/GenBank/DDBJ whole genome shotgun (WGS) entry which is preliminary data.</text>
</comment>
<sequence length="269" mass="30992">MFYCQRCGRQLEANELRCHFCGIVQEREGTSIETKPCKQCKKAIPVNANFCPYCGLDQATLFYDETVSQPEPQEDDPDKLLEQMLNDDTLKNIEKIEINSPQDLENFLMKIEAETKKMQAANAKKYHIGKNESVKPGLIVSTKLMLKDMFKVNKRLGADDFFWGYLGMYVLTIIYSIGLGVILSIVSQINSHLVSLIFAVGFYGWIIFFVFVTLTAFIRRFHDSELPAWLIWLRFIPGFGEFICLLLALKSQKITSGKYTFRSKKRDKF</sequence>
<evidence type="ECO:0000256" key="1">
    <source>
        <dbReference type="SAM" id="Phobius"/>
    </source>
</evidence>
<dbReference type="Proteomes" id="UP000182089">
    <property type="component" value="Unassembled WGS sequence"/>
</dbReference>
<keyword evidence="1" id="KW-0812">Transmembrane</keyword>
<protein>
    <submittedName>
        <fullName evidence="3">Uncharacterized membrane protein YhaH, DUF805 family</fullName>
    </submittedName>
</protein>
<keyword evidence="1" id="KW-0472">Membrane</keyword>
<feature type="transmembrane region" description="Helical" evidence="1">
    <location>
        <begin position="162"/>
        <end position="186"/>
    </location>
</feature>
<dbReference type="Pfam" id="PF12773">
    <property type="entry name" value="DZR"/>
    <property type="match status" value="1"/>
</dbReference>
<feature type="domain" description="DZANK-type" evidence="2">
    <location>
        <begin position="4"/>
        <end position="55"/>
    </location>
</feature>
<proteinExistence type="predicted"/>
<evidence type="ECO:0000313" key="3">
    <source>
        <dbReference type="EMBL" id="SEM87376.1"/>
    </source>
</evidence>
<dbReference type="InterPro" id="IPR008523">
    <property type="entry name" value="DUF805"/>
</dbReference>
<evidence type="ECO:0000313" key="4">
    <source>
        <dbReference type="Proteomes" id="UP000182089"/>
    </source>
</evidence>